<sequence>MEFSFAGKRAVVTGASQGIGKVIARELSKRGATVIAVARSTDKLEELQKEVPNVVPLPVDLSDWNATEAALSSVGPVDLLVNNAAVAILEPVGEIRPESIDVSFSTNVKAVINVSQICAKSMKDRRVGGAIVNVSSQAGIVALADHAVYCATKAALDQLTRVMALELGPHKIRVNSVNPTVTNTPMSLVGWSDPVKASAMRSKIPLGRFAEPEEVCDAVLYLLSERSSMITGTVLPIDGGYTAC</sequence>
<dbReference type="GO" id="GO:0005997">
    <property type="term" value="P:xylulose metabolic process"/>
    <property type="evidence" value="ECO:0007669"/>
    <property type="project" value="TreeGrafter"/>
</dbReference>
<dbReference type="AlphaFoldDB" id="A0A023GGY6"/>
<dbReference type="PROSITE" id="PS00061">
    <property type="entry name" value="ADH_SHORT"/>
    <property type="match status" value="1"/>
</dbReference>
<evidence type="ECO:0000256" key="1">
    <source>
        <dbReference type="ARBA" id="ARBA00006484"/>
    </source>
</evidence>
<dbReference type="GO" id="GO:0006006">
    <property type="term" value="P:glucose metabolic process"/>
    <property type="evidence" value="ECO:0007669"/>
    <property type="project" value="TreeGrafter"/>
</dbReference>
<dbReference type="PANTHER" id="PTHR44252">
    <property type="entry name" value="D-ERYTHRULOSE REDUCTASE"/>
    <property type="match status" value="1"/>
</dbReference>
<dbReference type="PRINTS" id="PR00080">
    <property type="entry name" value="SDRFAMILY"/>
</dbReference>
<evidence type="ECO:0000313" key="5">
    <source>
        <dbReference type="EMBL" id="JAC33139.1"/>
    </source>
</evidence>
<comment type="similarity">
    <text evidence="1">Belongs to the short-chain dehydrogenases/reductases (SDR) family.</text>
</comment>
<name>A0A023GGY6_AMBTT</name>
<dbReference type="PRINTS" id="PR00081">
    <property type="entry name" value="GDHRDH"/>
</dbReference>
<dbReference type="FunFam" id="3.40.50.720:FF:000214">
    <property type="entry name" value="L-xylulose reductase"/>
    <property type="match status" value="1"/>
</dbReference>
<keyword evidence="3" id="KW-0521">NADP</keyword>
<dbReference type="PANTHER" id="PTHR44252:SF3">
    <property type="entry name" value="D-ERYTHRULOSE REDUCTASE-RELATED"/>
    <property type="match status" value="1"/>
</dbReference>
<evidence type="ECO:0000256" key="3">
    <source>
        <dbReference type="ARBA" id="ARBA00022857"/>
    </source>
</evidence>
<dbReference type="Gene3D" id="3.40.50.720">
    <property type="entry name" value="NAD(P)-binding Rossmann-like Domain"/>
    <property type="match status" value="1"/>
</dbReference>
<reference evidence="5" key="1">
    <citation type="submission" date="2014-03" db="EMBL/GenBank/DDBJ databases">
        <title>The sialotranscriptome of Amblyomma triste, Amblyomma parvum and Amblyomma cajennense ticks, uncovered by 454-based RNA-seq.</title>
        <authorList>
            <person name="Garcia G.R."/>
            <person name="Gardinassi L.G."/>
            <person name="Ribeiro J.M."/>
            <person name="Anatriello E."/>
            <person name="Ferreira B.R."/>
            <person name="Moreira H.N."/>
            <person name="Mafra C."/>
            <person name="Olegario M.M."/>
            <person name="Szabo P.J."/>
            <person name="Miranda-Santos I.K."/>
            <person name="Maruyama S.R."/>
        </authorList>
    </citation>
    <scope>NUCLEOTIDE SEQUENCE</scope>
    <source>
        <strain evidence="5">Mato Grasso do Sul</strain>
        <tissue evidence="5">Salivary glands</tissue>
    </source>
</reference>
<dbReference type="InterPro" id="IPR002347">
    <property type="entry name" value="SDR_fam"/>
</dbReference>
<dbReference type="GO" id="GO:0050038">
    <property type="term" value="F:L-xylulose reductase (NADPH) activity"/>
    <property type="evidence" value="ECO:0007669"/>
    <property type="project" value="TreeGrafter"/>
</dbReference>
<accession>A0A023GGY6</accession>
<dbReference type="InterPro" id="IPR020904">
    <property type="entry name" value="Sc_DH/Rdtase_CS"/>
</dbReference>
<comment type="subunit">
    <text evidence="2">Homotetramer.</text>
</comment>
<dbReference type="Pfam" id="PF13561">
    <property type="entry name" value="adh_short_C2"/>
    <property type="match status" value="1"/>
</dbReference>
<evidence type="ECO:0000256" key="4">
    <source>
        <dbReference type="ARBA" id="ARBA00023002"/>
    </source>
</evidence>
<dbReference type="SUPFAM" id="SSF51735">
    <property type="entry name" value="NAD(P)-binding Rossmann-fold domains"/>
    <property type="match status" value="1"/>
</dbReference>
<dbReference type="EMBL" id="GBBM01002279">
    <property type="protein sequence ID" value="JAC33139.1"/>
    <property type="molecule type" value="mRNA"/>
</dbReference>
<keyword evidence="4" id="KW-0560">Oxidoreductase</keyword>
<organism evidence="5">
    <name type="scientific">Amblyomma triste</name>
    <name type="common">Neotropical tick</name>
    <dbReference type="NCBI Taxonomy" id="251400"/>
    <lineage>
        <taxon>Eukaryota</taxon>
        <taxon>Metazoa</taxon>
        <taxon>Ecdysozoa</taxon>
        <taxon>Arthropoda</taxon>
        <taxon>Chelicerata</taxon>
        <taxon>Arachnida</taxon>
        <taxon>Acari</taxon>
        <taxon>Parasitiformes</taxon>
        <taxon>Ixodida</taxon>
        <taxon>Ixodoidea</taxon>
        <taxon>Ixodidae</taxon>
        <taxon>Amblyomminae</taxon>
        <taxon>Amblyomma</taxon>
    </lineage>
</organism>
<dbReference type="GO" id="GO:0004090">
    <property type="term" value="F:carbonyl reductase (NADPH) activity"/>
    <property type="evidence" value="ECO:0007669"/>
    <property type="project" value="TreeGrafter"/>
</dbReference>
<evidence type="ECO:0000256" key="2">
    <source>
        <dbReference type="ARBA" id="ARBA00011881"/>
    </source>
</evidence>
<dbReference type="InterPro" id="IPR036291">
    <property type="entry name" value="NAD(P)-bd_dom_sf"/>
</dbReference>
<protein>
    <submittedName>
        <fullName evidence="5">Putative diacetyl reductase/l-xylulose reductase</fullName>
    </submittedName>
</protein>
<proteinExistence type="evidence at transcript level"/>
<dbReference type="InterPro" id="IPR051737">
    <property type="entry name" value="L-xylulose/Carbonyl_redctase"/>
</dbReference>